<proteinExistence type="predicted"/>
<comment type="caution">
    <text evidence="1">The sequence shown here is derived from an EMBL/GenBank/DDBJ whole genome shotgun (WGS) entry which is preliminary data.</text>
</comment>
<sequence length="320" mass="36096">MARTGSRDESEMEPSCDVSVFHQYTVITIDIHLHLHLNDDRTYEVDAMGRTQWQIRSNTDDTDYPEIYGIYPTLIMLKIHHGGVFTKKPGRLYVSDKINFVDLVDTDEFFVHELSAMLADIGYKDPVPMYYHFRVLDMDLDYGLKPLGNDDDVLHFFKYFHQWDTGETVVEKDFLGVNVDATHTTRETAVENDGLGVNYDESHTIGQEGVNVDQSQVGGQPGLDIDLNNINLTDLDMFYDFNPFEDVNNDIGNEIHMGHQPGVNLDQSEVGGQPECDEDIDLSDEAGVDEDIALSDGPESDEDISLSDEVGVDDIEIDMT</sequence>
<protein>
    <submittedName>
        <fullName evidence="1">Uncharacterized protein</fullName>
    </submittedName>
</protein>
<accession>A0ACB9EFF4</accession>
<keyword evidence="2" id="KW-1185">Reference proteome</keyword>
<name>A0ACB9EFF4_ARCLA</name>
<evidence type="ECO:0000313" key="1">
    <source>
        <dbReference type="EMBL" id="KAI3757669.1"/>
    </source>
</evidence>
<organism evidence="1 2">
    <name type="scientific">Arctium lappa</name>
    <name type="common">Greater burdock</name>
    <name type="synonym">Lappa major</name>
    <dbReference type="NCBI Taxonomy" id="4217"/>
    <lineage>
        <taxon>Eukaryota</taxon>
        <taxon>Viridiplantae</taxon>
        <taxon>Streptophyta</taxon>
        <taxon>Embryophyta</taxon>
        <taxon>Tracheophyta</taxon>
        <taxon>Spermatophyta</taxon>
        <taxon>Magnoliopsida</taxon>
        <taxon>eudicotyledons</taxon>
        <taxon>Gunneridae</taxon>
        <taxon>Pentapetalae</taxon>
        <taxon>asterids</taxon>
        <taxon>campanulids</taxon>
        <taxon>Asterales</taxon>
        <taxon>Asteraceae</taxon>
        <taxon>Carduoideae</taxon>
        <taxon>Cardueae</taxon>
        <taxon>Arctiinae</taxon>
        <taxon>Arctium</taxon>
    </lineage>
</organism>
<evidence type="ECO:0000313" key="2">
    <source>
        <dbReference type="Proteomes" id="UP001055879"/>
    </source>
</evidence>
<reference evidence="2" key="1">
    <citation type="journal article" date="2022" name="Mol. Ecol. Resour.">
        <title>The genomes of chicory, endive, great burdock and yacon provide insights into Asteraceae palaeo-polyploidization history and plant inulin production.</title>
        <authorList>
            <person name="Fan W."/>
            <person name="Wang S."/>
            <person name="Wang H."/>
            <person name="Wang A."/>
            <person name="Jiang F."/>
            <person name="Liu H."/>
            <person name="Zhao H."/>
            <person name="Xu D."/>
            <person name="Zhang Y."/>
        </authorList>
    </citation>
    <scope>NUCLEOTIDE SEQUENCE [LARGE SCALE GENOMIC DNA]</scope>
    <source>
        <strain evidence="2">cv. Niubang</strain>
    </source>
</reference>
<dbReference type="EMBL" id="CM042048">
    <property type="protein sequence ID" value="KAI3757669.1"/>
    <property type="molecule type" value="Genomic_DNA"/>
</dbReference>
<reference evidence="1 2" key="2">
    <citation type="journal article" date="2022" name="Mol. Ecol. Resour.">
        <title>The genomes of chicory, endive, great burdock and yacon provide insights into Asteraceae paleo-polyploidization history and plant inulin production.</title>
        <authorList>
            <person name="Fan W."/>
            <person name="Wang S."/>
            <person name="Wang H."/>
            <person name="Wang A."/>
            <person name="Jiang F."/>
            <person name="Liu H."/>
            <person name="Zhao H."/>
            <person name="Xu D."/>
            <person name="Zhang Y."/>
        </authorList>
    </citation>
    <scope>NUCLEOTIDE SEQUENCE [LARGE SCALE GENOMIC DNA]</scope>
    <source>
        <strain evidence="2">cv. Niubang</strain>
    </source>
</reference>
<gene>
    <name evidence="1" type="ORF">L6452_05212</name>
</gene>
<dbReference type="Proteomes" id="UP001055879">
    <property type="component" value="Linkage Group LG02"/>
</dbReference>